<keyword evidence="3" id="KW-0479">Metal-binding</keyword>
<dbReference type="Pfam" id="PF07521">
    <property type="entry name" value="RMMBL"/>
    <property type="match status" value="1"/>
</dbReference>
<dbReference type="InterPro" id="IPR022712">
    <property type="entry name" value="Beta_Casp"/>
</dbReference>
<keyword evidence="4" id="KW-0378">Hydrolase</keyword>
<dbReference type="InterPro" id="IPR036866">
    <property type="entry name" value="RibonucZ/Hydroxyglut_hydro"/>
</dbReference>
<name>X0XBA7_9ZZZZ</name>
<comment type="caution">
    <text evidence="8">The sequence shown here is derived from an EMBL/GenBank/DDBJ whole genome shotgun (WGS) entry which is preliminary data.</text>
</comment>
<evidence type="ECO:0000256" key="2">
    <source>
        <dbReference type="ARBA" id="ARBA00022722"/>
    </source>
</evidence>
<evidence type="ECO:0000259" key="7">
    <source>
        <dbReference type="SMART" id="SM01027"/>
    </source>
</evidence>
<evidence type="ECO:0000256" key="4">
    <source>
        <dbReference type="ARBA" id="ARBA00022801"/>
    </source>
</evidence>
<dbReference type="GO" id="GO:0046872">
    <property type="term" value="F:metal ion binding"/>
    <property type="evidence" value="ECO:0007669"/>
    <property type="project" value="UniProtKB-KW"/>
</dbReference>
<keyword evidence="5" id="KW-0862">Zinc</keyword>
<dbReference type="Pfam" id="PF10996">
    <property type="entry name" value="Beta-Casp"/>
    <property type="match status" value="1"/>
</dbReference>
<feature type="domain" description="Beta-Casp" evidence="7">
    <location>
        <begin position="8"/>
        <end position="127"/>
    </location>
</feature>
<gene>
    <name evidence="8" type="ORF">S01H1_69521</name>
</gene>
<evidence type="ECO:0000313" key="8">
    <source>
        <dbReference type="EMBL" id="GAG40365.1"/>
    </source>
</evidence>
<evidence type="ECO:0000256" key="5">
    <source>
        <dbReference type="ARBA" id="ARBA00022833"/>
    </source>
</evidence>
<keyword evidence="2" id="KW-0540">Nuclease</keyword>
<protein>
    <recommendedName>
        <fullName evidence="7">Beta-Casp domain-containing protein</fullName>
    </recommendedName>
</protein>
<dbReference type="InterPro" id="IPR011108">
    <property type="entry name" value="RMMBL"/>
</dbReference>
<evidence type="ECO:0000256" key="3">
    <source>
        <dbReference type="ARBA" id="ARBA00022723"/>
    </source>
</evidence>
<evidence type="ECO:0000256" key="1">
    <source>
        <dbReference type="ARBA" id="ARBA00001947"/>
    </source>
</evidence>
<feature type="non-terminal residue" evidence="8">
    <location>
        <position position="1"/>
    </location>
</feature>
<keyword evidence="6" id="KW-0269">Exonuclease</keyword>
<dbReference type="PANTHER" id="PTHR11203:SF51">
    <property type="entry name" value="CLEAVAGE AND POLYADENYLATION SPECIFICITY FACTOR"/>
    <property type="match status" value="1"/>
</dbReference>
<proteinExistence type="predicted"/>
<reference evidence="8" key="1">
    <citation type="journal article" date="2014" name="Front. Microbiol.">
        <title>High frequency of phylogenetically diverse reductive dehalogenase-homologous genes in deep subseafloor sedimentary metagenomes.</title>
        <authorList>
            <person name="Kawai M."/>
            <person name="Futagami T."/>
            <person name="Toyoda A."/>
            <person name="Takaki Y."/>
            <person name="Nishi S."/>
            <person name="Hori S."/>
            <person name="Arai W."/>
            <person name="Tsubouchi T."/>
            <person name="Morono Y."/>
            <person name="Uchiyama I."/>
            <person name="Ito T."/>
            <person name="Fujiyama A."/>
            <person name="Inagaki F."/>
            <person name="Takami H."/>
        </authorList>
    </citation>
    <scope>NUCLEOTIDE SEQUENCE</scope>
    <source>
        <strain evidence="8">Expedition CK06-06</strain>
    </source>
</reference>
<dbReference type="EMBL" id="BARS01046167">
    <property type="protein sequence ID" value="GAG40365.1"/>
    <property type="molecule type" value="Genomic_DNA"/>
</dbReference>
<dbReference type="GO" id="GO:0004527">
    <property type="term" value="F:exonuclease activity"/>
    <property type="evidence" value="ECO:0007669"/>
    <property type="project" value="UniProtKB-KW"/>
</dbReference>
<dbReference type="PANTHER" id="PTHR11203">
    <property type="entry name" value="CLEAVAGE AND POLYADENYLATION SPECIFICITY FACTOR FAMILY MEMBER"/>
    <property type="match status" value="1"/>
</dbReference>
<comment type="cofactor">
    <cofactor evidence="1">
        <name>Zn(2+)</name>
        <dbReference type="ChEBI" id="CHEBI:29105"/>
    </cofactor>
</comment>
<dbReference type="Gene3D" id="3.40.50.10890">
    <property type="match status" value="1"/>
</dbReference>
<accession>X0XBA7</accession>
<dbReference type="SMART" id="SM01027">
    <property type="entry name" value="Beta-Casp"/>
    <property type="match status" value="1"/>
</dbReference>
<dbReference type="GO" id="GO:0004521">
    <property type="term" value="F:RNA endonuclease activity"/>
    <property type="evidence" value="ECO:0007669"/>
    <property type="project" value="TreeGrafter"/>
</dbReference>
<sequence length="217" mass="24480">PSFAVGRAQEIMAILGSNKFDYPVYLEGMILDATAIHTAYPEYLSSYLQKSIFHYSKNPFISDIFHHVAPRERNKIIDSGDPCVIIATSGMLIGGPSVEYLKGMAHNKNNTLLFVGYQGEGTLGRRIQNGWNEVPIHSSGRTKTLKIEMEIDTLDGLSGHSDRRQLTSFIYKLASKPERVIVNHGEKKRCIEMARDIHKNFRCETISPKNLESIRLK</sequence>
<dbReference type="SUPFAM" id="SSF56281">
    <property type="entry name" value="Metallo-hydrolase/oxidoreductase"/>
    <property type="match status" value="1"/>
</dbReference>
<organism evidence="8">
    <name type="scientific">marine sediment metagenome</name>
    <dbReference type="NCBI Taxonomy" id="412755"/>
    <lineage>
        <taxon>unclassified sequences</taxon>
        <taxon>metagenomes</taxon>
        <taxon>ecological metagenomes</taxon>
    </lineage>
</organism>
<evidence type="ECO:0000256" key="6">
    <source>
        <dbReference type="ARBA" id="ARBA00022839"/>
    </source>
</evidence>
<dbReference type="InterPro" id="IPR050698">
    <property type="entry name" value="MBL"/>
</dbReference>
<dbReference type="AlphaFoldDB" id="X0XBA7"/>